<evidence type="ECO:0000313" key="3">
    <source>
        <dbReference type="EMBL" id="MCP3426510.1"/>
    </source>
</evidence>
<dbReference type="Proteomes" id="UP001139502">
    <property type="component" value="Unassembled WGS sequence"/>
</dbReference>
<evidence type="ECO:0000256" key="1">
    <source>
        <dbReference type="SAM" id="MobiDB-lite"/>
    </source>
</evidence>
<dbReference type="EMBL" id="JANAFB010000028">
    <property type="protein sequence ID" value="MCP3426510.1"/>
    <property type="molecule type" value="Genomic_DNA"/>
</dbReference>
<gene>
    <name evidence="3" type="ORF">NBM05_10990</name>
</gene>
<keyword evidence="2" id="KW-0472">Membrane</keyword>
<feature type="transmembrane region" description="Helical" evidence="2">
    <location>
        <begin position="123"/>
        <end position="143"/>
    </location>
</feature>
<protein>
    <submittedName>
        <fullName evidence="3">Uncharacterized protein</fullName>
    </submittedName>
</protein>
<keyword evidence="2" id="KW-1133">Transmembrane helix</keyword>
<comment type="caution">
    <text evidence="3">The sequence shown here is derived from an EMBL/GenBank/DDBJ whole genome shotgun (WGS) entry which is preliminary data.</text>
</comment>
<dbReference type="RefSeq" id="WP_254167266.1">
    <property type="nucleotide sequence ID" value="NZ_JANAFB010000028.1"/>
</dbReference>
<feature type="transmembrane region" description="Helical" evidence="2">
    <location>
        <begin position="68"/>
        <end position="87"/>
    </location>
</feature>
<feature type="region of interest" description="Disordered" evidence="1">
    <location>
        <begin position="1"/>
        <end position="26"/>
    </location>
</feature>
<feature type="transmembrane region" description="Helical" evidence="2">
    <location>
        <begin position="35"/>
        <end position="56"/>
    </location>
</feature>
<keyword evidence="2" id="KW-0812">Transmembrane</keyword>
<keyword evidence="4" id="KW-1185">Reference proteome</keyword>
<proteinExistence type="predicted"/>
<organism evidence="3 4">
    <name type="scientific">Rothia santali</name>
    <dbReference type="NCBI Taxonomy" id="2949643"/>
    <lineage>
        <taxon>Bacteria</taxon>
        <taxon>Bacillati</taxon>
        <taxon>Actinomycetota</taxon>
        <taxon>Actinomycetes</taxon>
        <taxon>Micrococcales</taxon>
        <taxon>Micrococcaceae</taxon>
        <taxon>Rothia</taxon>
    </lineage>
</organism>
<sequence>MTSSATPDEPRPDDATPDGAVPSPADHDVVRAPRAVVLLSVLVGLEAAALVLLGLIQIAETFFLERTMPVGAIVLMSLIYIGFGLWLGLAARAAHRGRMWPRALIILAQVFLVIISVQSAPVWGWPIAILPILYGLLVALILFSRPVQAHLLREARRVEG</sequence>
<name>A0A9X2HDY8_9MICC</name>
<dbReference type="AlphaFoldDB" id="A0A9X2HDY8"/>
<reference evidence="3" key="1">
    <citation type="submission" date="2022-06" db="EMBL/GenBank/DDBJ databases">
        <title>Rothia sp. isolated from sandalwood seedling.</title>
        <authorList>
            <person name="Tuikhar N."/>
            <person name="Kirdat K."/>
            <person name="Thorat V."/>
            <person name="Swetha P."/>
            <person name="Padma S."/>
            <person name="Sundararaj R."/>
            <person name="Yadav A."/>
        </authorList>
    </citation>
    <scope>NUCLEOTIDE SEQUENCE</scope>
    <source>
        <strain evidence="3">AR01</strain>
    </source>
</reference>
<feature type="transmembrane region" description="Helical" evidence="2">
    <location>
        <begin position="99"/>
        <end position="117"/>
    </location>
</feature>
<evidence type="ECO:0000313" key="4">
    <source>
        <dbReference type="Proteomes" id="UP001139502"/>
    </source>
</evidence>
<evidence type="ECO:0000256" key="2">
    <source>
        <dbReference type="SAM" id="Phobius"/>
    </source>
</evidence>
<accession>A0A9X2HDY8</accession>